<evidence type="ECO:0000313" key="8">
    <source>
        <dbReference type="EMBL" id="KGA96380.1"/>
    </source>
</evidence>
<protein>
    <recommendedName>
        <fullName evidence="2">N-acetylmuramoyl-L-alanine amidase</fullName>
        <ecNumber evidence="2">3.5.1.28</ecNumber>
    </recommendedName>
    <alternativeName>
        <fullName evidence="6">Autolysin</fullName>
    </alternativeName>
    <alternativeName>
        <fullName evidence="5">Cell wall hydrolase</fullName>
    </alternativeName>
</protein>
<keyword evidence="3" id="KW-0378">Hydrolase</keyword>
<accession>A0A094XC62</accession>
<evidence type="ECO:0000256" key="5">
    <source>
        <dbReference type="ARBA" id="ARBA00030881"/>
    </source>
</evidence>
<sequence length="228" mass="26625">MRNFYIITLLFSVTSLIACSNQEVVEVQIEASPATIAAEVWEYQAQVVDWFLPVEHSKERVEEITHIMLHFTNNASRNTANPYDLDEIYQLFIEYEVSAHYMIDRNGDVYMLVPEDRVAFHAGQGTLEAYPEYENQLNEYSIGIELLGIGTKEEMVSIMTDEQYEQLSPETIGFTMSQYRSLNELLADIYQRNSEIKRDRIHLIGHDEYAPERKFDPGSLFEWEQIQF</sequence>
<dbReference type="eggNOG" id="COG3023">
    <property type="taxonomic scope" value="Bacteria"/>
</dbReference>
<dbReference type="Proteomes" id="UP000297014">
    <property type="component" value="Unassembled WGS sequence"/>
</dbReference>
<evidence type="ECO:0000256" key="3">
    <source>
        <dbReference type="ARBA" id="ARBA00022801"/>
    </source>
</evidence>
<dbReference type="EC" id="3.5.1.28" evidence="2"/>
<dbReference type="GO" id="GO:0071555">
    <property type="term" value="P:cell wall organization"/>
    <property type="evidence" value="ECO:0007669"/>
    <property type="project" value="UniProtKB-KW"/>
</dbReference>
<dbReference type="PROSITE" id="PS51257">
    <property type="entry name" value="PROKAR_LIPOPROTEIN"/>
    <property type="match status" value="1"/>
</dbReference>
<dbReference type="Gene3D" id="3.40.80.10">
    <property type="entry name" value="Peptidoglycan recognition protein-like"/>
    <property type="match status" value="1"/>
</dbReference>
<evidence type="ECO:0000256" key="1">
    <source>
        <dbReference type="ARBA" id="ARBA00001561"/>
    </source>
</evidence>
<keyword evidence="4" id="KW-0961">Cell wall biogenesis/degradation</keyword>
<comment type="caution">
    <text evidence="8">The sequence shown here is derived from an EMBL/GenBank/DDBJ whole genome shotgun (WGS) entry which is preliminary data.</text>
</comment>
<evidence type="ECO:0000313" key="11">
    <source>
        <dbReference type="Proteomes" id="UP000297014"/>
    </source>
</evidence>
<gene>
    <name evidence="9" type="ORF">AJ85_14055</name>
    <name evidence="8" type="ORF">BALCAV_0216410</name>
</gene>
<comment type="catalytic activity">
    <reaction evidence="1">
        <text>Hydrolyzes the link between N-acetylmuramoyl residues and L-amino acid residues in certain cell-wall glycopeptides.</text>
        <dbReference type="EC" id="3.5.1.28"/>
    </reaction>
</comment>
<dbReference type="Pfam" id="PF01510">
    <property type="entry name" value="Amidase_2"/>
    <property type="match status" value="1"/>
</dbReference>
<evidence type="ECO:0000256" key="6">
    <source>
        <dbReference type="ARBA" id="ARBA00032390"/>
    </source>
</evidence>
<organism evidence="8 10">
    <name type="scientific">Alkalihalobacillus alcalophilus ATCC 27647 = CGMCC 1.3604</name>
    <dbReference type="NCBI Taxonomy" id="1218173"/>
    <lineage>
        <taxon>Bacteria</taxon>
        <taxon>Bacillati</taxon>
        <taxon>Bacillota</taxon>
        <taxon>Bacilli</taxon>
        <taxon>Bacillales</taxon>
        <taxon>Bacillaceae</taxon>
        <taxon>Alkalihalobacillus</taxon>
    </lineage>
</organism>
<evidence type="ECO:0000256" key="2">
    <source>
        <dbReference type="ARBA" id="ARBA00011901"/>
    </source>
</evidence>
<evidence type="ECO:0000313" key="10">
    <source>
        <dbReference type="Proteomes" id="UP000002754"/>
    </source>
</evidence>
<feature type="domain" description="N-acetylmuramoyl-L-alanine amidase" evidence="7">
    <location>
        <begin position="52"/>
        <end position="218"/>
    </location>
</feature>
<dbReference type="AlphaFoldDB" id="A0A094XC62"/>
<dbReference type="RefSeq" id="WP_004427998.1">
    <property type="nucleotide sequence ID" value="NZ_ALPT02000063.1"/>
</dbReference>
<dbReference type="GO" id="GO:0009253">
    <property type="term" value="P:peptidoglycan catabolic process"/>
    <property type="evidence" value="ECO:0007669"/>
    <property type="project" value="InterPro"/>
</dbReference>
<evidence type="ECO:0000256" key="4">
    <source>
        <dbReference type="ARBA" id="ARBA00023316"/>
    </source>
</evidence>
<evidence type="ECO:0000259" key="7">
    <source>
        <dbReference type="SMART" id="SM00644"/>
    </source>
</evidence>
<keyword evidence="10" id="KW-1185">Reference proteome</keyword>
<dbReference type="InterPro" id="IPR002502">
    <property type="entry name" value="Amidase_domain"/>
</dbReference>
<dbReference type="GO" id="GO:0008745">
    <property type="term" value="F:N-acetylmuramoyl-L-alanine amidase activity"/>
    <property type="evidence" value="ECO:0007669"/>
    <property type="project" value="UniProtKB-EC"/>
</dbReference>
<dbReference type="GO" id="GO:0009254">
    <property type="term" value="P:peptidoglycan turnover"/>
    <property type="evidence" value="ECO:0007669"/>
    <property type="project" value="TreeGrafter"/>
</dbReference>
<dbReference type="InterPro" id="IPR051206">
    <property type="entry name" value="NAMLAA_amidase_2"/>
</dbReference>
<reference evidence="9 11" key="2">
    <citation type="submission" date="2014-01" db="EMBL/GenBank/DDBJ databases">
        <title>Draft genome sequencing of Bacillus alcalophilus CGMCC 1.3604.</title>
        <authorList>
            <person name="Yang J."/>
            <person name="Diao L."/>
            <person name="Yang S."/>
        </authorList>
    </citation>
    <scope>NUCLEOTIDE SEQUENCE [LARGE SCALE GENOMIC DNA]</scope>
    <source>
        <strain evidence="9 11">CGMCC 1.3604</strain>
    </source>
</reference>
<dbReference type="PANTHER" id="PTHR30417">
    <property type="entry name" value="N-ACETYLMURAMOYL-L-ALANINE AMIDASE AMID"/>
    <property type="match status" value="1"/>
</dbReference>
<dbReference type="Proteomes" id="UP000002754">
    <property type="component" value="Unassembled WGS sequence"/>
</dbReference>
<evidence type="ECO:0000313" key="9">
    <source>
        <dbReference type="EMBL" id="THG90014.1"/>
    </source>
</evidence>
<dbReference type="EMBL" id="JALP01000185">
    <property type="protein sequence ID" value="THG90014.1"/>
    <property type="molecule type" value="Genomic_DNA"/>
</dbReference>
<dbReference type="STRING" id="1218173.BALCAV_0216410"/>
<name>A0A094XC62_ALKAL</name>
<dbReference type="PANTHER" id="PTHR30417:SF1">
    <property type="entry name" value="N-ACETYLMURAMOYL-L-ALANINE AMIDASE AMID"/>
    <property type="match status" value="1"/>
</dbReference>
<dbReference type="SUPFAM" id="SSF55846">
    <property type="entry name" value="N-acetylmuramoyl-L-alanine amidase-like"/>
    <property type="match status" value="1"/>
</dbReference>
<dbReference type="CDD" id="cd06583">
    <property type="entry name" value="PGRP"/>
    <property type="match status" value="1"/>
</dbReference>
<dbReference type="InterPro" id="IPR036505">
    <property type="entry name" value="Amidase/PGRP_sf"/>
</dbReference>
<reference evidence="8 10" key="1">
    <citation type="journal article" date="2014" name="Genome Announc.">
        <title>Draft Genome Sequence of Bacillus alcalophilus AV1934, a Classic Alkaliphile Isolated from Human Feces in 1934.</title>
        <authorList>
            <person name="Attie O."/>
            <person name="Jayaprakash A."/>
            <person name="Shah H."/>
            <person name="Paulsen I.T."/>
            <person name="Morino M."/>
            <person name="Takahashi Y."/>
            <person name="Narumi I."/>
            <person name="Sachidanandam R."/>
            <person name="Satoh K."/>
            <person name="Ito M."/>
            <person name="Krulwich T.A."/>
        </authorList>
    </citation>
    <scope>NUCLEOTIDE SEQUENCE [LARGE SCALE GENOMIC DNA]</scope>
    <source>
        <strain evidence="8 10">AV1934</strain>
    </source>
</reference>
<dbReference type="SMART" id="SM00644">
    <property type="entry name" value="Ami_2"/>
    <property type="match status" value="1"/>
</dbReference>
<proteinExistence type="predicted"/>
<dbReference type="EMBL" id="ALPT02000063">
    <property type="protein sequence ID" value="KGA96380.1"/>
    <property type="molecule type" value="Genomic_DNA"/>
</dbReference>